<evidence type="ECO:0000313" key="2">
    <source>
        <dbReference type="Proteomes" id="UP001054837"/>
    </source>
</evidence>
<dbReference type="Proteomes" id="UP001054837">
    <property type="component" value="Unassembled WGS sequence"/>
</dbReference>
<dbReference type="AlphaFoldDB" id="A0AAV4TSR1"/>
<comment type="caution">
    <text evidence="1">The sequence shown here is derived from an EMBL/GenBank/DDBJ whole genome shotgun (WGS) entry which is preliminary data.</text>
</comment>
<gene>
    <name evidence="1" type="ORF">CDAR_315601</name>
</gene>
<name>A0AAV4TSR1_9ARAC</name>
<protein>
    <submittedName>
        <fullName evidence="1">Uncharacterized protein</fullName>
    </submittedName>
</protein>
<keyword evidence="2" id="KW-1185">Reference proteome</keyword>
<proteinExistence type="predicted"/>
<evidence type="ECO:0000313" key="1">
    <source>
        <dbReference type="EMBL" id="GIY47802.1"/>
    </source>
</evidence>
<organism evidence="1 2">
    <name type="scientific">Caerostris darwini</name>
    <dbReference type="NCBI Taxonomy" id="1538125"/>
    <lineage>
        <taxon>Eukaryota</taxon>
        <taxon>Metazoa</taxon>
        <taxon>Ecdysozoa</taxon>
        <taxon>Arthropoda</taxon>
        <taxon>Chelicerata</taxon>
        <taxon>Arachnida</taxon>
        <taxon>Araneae</taxon>
        <taxon>Araneomorphae</taxon>
        <taxon>Entelegynae</taxon>
        <taxon>Araneoidea</taxon>
        <taxon>Araneidae</taxon>
        <taxon>Caerostris</taxon>
    </lineage>
</organism>
<reference evidence="1 2" key="1">
    <citation type="submission" date="2021-06" db="EMBL/GenBank/DDBJ databases">
        <title>Caerostris darwini draft genome.</title>
        <authorList>
            <person name="Kono N."/>
            <person name="Arakawa K."/>
        </authorList>
    </citation>
    <scope>NUCLEOTIDE SEQUENCE [LARGE SCALE GENOMIC DNA]</scope>
</reference>
<dbReference type="EMBL" id="BPLQ01010013">
    <property type="protein sequence ID" value="GIY47802.1"/>
    <property type="molecule type" value="Genomic_DNA"/>
</dbReference>
<accession>A0AAV4TSR1</accession>
<sequence>MSYLVLYPCLRRKTLSPCYRFVPHQKFNSATLCNIRESTTVCPPRPDRPLSIHFLQRNLNGTGIGGARREGDPRKDTLVYSGTCAPFCRYRLISLYPLHIKPHTALGKGEMNS</sequence>